<evidence type="ECO:0000313" key="15">
    <source>
        <dbReference type="Proteomes" id="UP000229498"/>
    </source>
</evidence>
<keyword evidence="10" id="KW-0921">Nickel transport</keyword>
<evidence type="ECO:0000256" key="3">
    <source>
        <dbReference type="ARBA" id="ARBA00022426"/>
    </source>
</evidence>
<dbReference type="RefSeq" id="WP_109793722.1">
    <property type="nucleotide sequence ID" value="NZ_PHIG01000032.1"/>
</dbReference>
<comment type="caution">
    <text evidence="14">The sequence shown here is derived from an EMBL/GenBank/DDBJ whole genome shotgun (WGS) entry which is preliminary data.</text>
</comment>
<keyword evidence="15" id="KW-1185">Reference proteome</keyword>
<keyword evidence="4 13" id="KW-0813">Transport</keyword>
<dbReference type="GO" id="GO:0005886">
    <property type="term" value="C:plasma membrane"/>
    <property type="evidence" value="ECO:0007669"/>
    <property type="project" value="UniProtKB-SubCell"/>
</dbReference>
<dbReference type="AlphaFoldDB" id="A0A2M9G1V4"/>
<keyword evidence="6" id="KW-0533">Nickel</keyword>
<evidence type="ECO:0000256" key="4">
    <source>
        <dbReference type="ARBA" id="ARBA00022448"/>
    </source>
</evidence>
<evidence type="ECO:0000256" key="11">
    <source>
        <dbReference type="ARBA" id="ARBA00023136"/>
    </source>
</evidence>
<evidence type="ECO:0000256" key="1">
    <source>
        <dbReference type="ARBA" id="ARBA00002510"/>
    </source>
</evidence>
<feature type="transmembrane region" description="Helical" evidence="13">
    <location>
        <begin position="82"/>
        <end position="105"/>
    </location>
</feature>
<name>A0A2M9G1V4_9PROT</name>
<dbReference type="EMBL" id="PHIG01000032">
    <property type="protein sequence ID" value="PJK29697.1"/>
    <property type="molecule type" value="Genomic_DNA"/>
</dbReference>
<dbReference type="PANTHER" id="PTHR40659:SF1">
    <property type="entry name" value="NICKEL_COBALT EFFLUX SYSTEM RCNA"/>
    <property type="match status" value="1"/>
</dbReference>
<comment type="similarity">
    <text evidence="13">Belongs to the NiCoT transporter (TC 2.A.52) family.</text>
</comment>
<dbReference type="PANTHER" id="PTHR40659">
    <property type="entry name" value="NICKEL/COBALT EFFLUX SYSTEM RCNA"/>
    <property type="match status" value="1"/>
</dbReference>
<comment type="subcellular location">
    <subcellularLocation>
        <location evidence="2 13">Cell membrane</location>
        <topology evidence="2 13">Multi-pass membrane protein</topology>
    </subcellularLocation>
</comment>
<dbReference type="Pfam" id="PF03824">
    <property type="entry name" value="NicO"/>
    <property type="match status" value="1"/>
</dbReference>
<keyword evidence="9" id="KW-0406">Ion transport</keyword>
<keyword evidence="11 13" id="KW-0472">Membrane</keyword>
<dbReference type="OrthoDB" id="8266312at2"/>
<dbReference type="GO" id="GO:0010045">
    <property type="term" value="P:response to nickel cation"/>
    <property type="evidence" value="ECO:0007669"/>
    <property type="project" value="TreeGrafter"/>
</dbReference>
<keyword evidence="5" id="KW-1003">Cell membrane</keyword>
<keyword evidence="8 13" id="KW-1133">Transmembrane helix</keyword>
<dbReference type="Proteomes" id="UP000229498">
    <property type="component" value="Unassembled WGS sequence"/>
</dbReference>
<proteinExistence type="inferred from homology"/>
<dbReference type="GO" id="GO:0046583">
    <property type="term" value="F:monoatomic cation efflux transmembrane transporter activity"/>
    <property type="evidence" value="ECO:0007669"/>
    <property type="project" value="TreeGrafter"/>
</dbReference>
<evidence type="ECO:0000256" key="7">
    <source>
        <dbReference type="ARBA" id="ARBA00022692"/>
    </source>
</evidence>
<evidence type="ECO:0000313" key="14">
    <source>
        <dbReference type="EMBL" id="PJK29697.1"/>
    </source>
</evidence>
<accession>A0A2M9G1V4</accession>
<dbReference type="GO" id="GO:0006824">
    <property type="term" value="P:cobalt ion transport"/>
    <property type="evidence" value="ECO:0007669"/>
    <property type="project" value="UniProtKB-KW"/>
</dbReference>
<dbReference type="InterPro" id="IPR051224">
    <property type="entry name" value="NiCoT_RcnA"/>
</dbReference>
<evidence type="ECO:0000256" key="6">
    <source>
        <dbReference type="ARBA" id="ARBA00022596"/>
    </source>
</evidence>
<feature type="transmembrane region" description="Helical" evidence="13">
    <location>
        <begin position="174"/>
        <end position="202"/>
    </location>
</feature>
<feature type="transmembrane region" description="Helical" evidence="13">
    <location>
        <begin position="223"/>
        <end position="242"/>
    </location>
</feature>
<organism evidence="14 15">
    <name type="scientific">Minwuia thermotolerans</name>
    <dbReference type="NCBI Taxonomy" id="2056226"/>
    <lineage>
        <taxon>Bacteria</taxon>
        <taxon>Pseudomonadati</taxon>
        <taxon>Pseudomonadota</taxon>
        <taxon>Alphaproteobacteria</taxon>
        <taxon>Minwuiales</taxon>
        <taxon>Minwuiaceae</taxon>
        <taxon>Minwuia</taxon>
    </lineage>
</organism>
<evidence type="ECO:0000256" key="12">
    <source>
        <dbReference type="ARBA" id="ARBA00023285"/>
    </source>
</evidence>
<evidence type="ECO:0000256" key="13">
    <source>
        <dbReference type="RuleBase" id="RU362101"/>
    </source>
</evidence>
<dbReference type="InterPro" id="IPR011541">
    <property type="entry name" value="Ni/Co_transpt_high_affinity"/>
</dbReference>
<keyword evidence="7 13" id="KW-0812">Transmembrane</keyword>
<sequence>MDTVLLELSRLQREIQGALASSFREATSADDWTQGTLVLLLSIVFGLVHAVGPGHGKSILMAYFIAGDARVRQAFTGSLKLIATHVGSAVILVLAALTIVDISFGFRPADFPLVRQISYGGVALVGLFLLIQALRPHPARAHVHGGRFLPYLAGLSPCPLTTIIMVAASGTGAVAFGVLVSIAMALGMVATVGAFALLAILGRRWLIAASSRHMSTLMRAGRVLQVLGAGCVMALGSFLLLAEVT</sequence>
<gene>
    <name evidence="14" type="ORF">CVT23_11685</name>
</gene>
<evidence type="ECO:0000256" key="10">
    <source>
        <dbReference type="ARBA" id="ARBA00023112"/>
    </source>
</evidence>
<evidence type="ECO:0000256" key="8">
    <source>
        <dbReference type="ARBA" id="ARBA00022989"/>
    </source>
</evidence>
<evidence type="ECO:0000256" key="2">
    <source>
        <dbReference type="ARBA" id="ARBA00004651"/>
    </source>
</evidence>
<protein>
    <recommendedName>
        <fullName evidence="13">Nickel/cobalt efflux system</fullName>
    </recommendedName>
</protein>
<feature type="transmembrane region" description="Helical" evidence="13">
    <location>
        <begin position="32"/>
        <end position="51"/>
    </location>
</feature>
<feature type="transmembrane region" description="Helical" evidence="13">
    <location>
        <begin position="117"/>
        <end position="136"/>
    </location>
</feature>
<dbReference type="GO" id="GO:0032025">
    <property type="term" value="P:response to cobalt ion"/>
    <property type="evidence" value="ECO:0007669"/>
    <property type="project" value="TreeGrafter"/>
</dbReference>
<keyword evidence="12" id="KW-0170">Cobalt</keyword>
<dbReference type="GO" id="GO:0015099">
    <property type="term" value="F:nickel cation transmembrane transporter activity"/>
    <property type="evidence" value="ECO:0007669"/>
    <property type="project" value="UniProtKB-UniRule"/>
</dbReference>
<evidence type="ECO:0000256" key="5">
    <source>
        <dbReference type="ARBA" id="ARBA00022475"/>
    </source>
</evidence>
<feature type="transmembrane region" description="Helical" evidence="13">
    <location>
        <begin position="148"/>
        <end position="168"/>
    </location>
</feature>
<reference evidence="14 15" key="1">
    <citation type="submission" date="2017-11" db="EMBL/GenBank/DDBJ databases">
        <title>Draft genome sequence of Rhizobiales bacterium SY3-13.</title>
        <authorList>
            <person name="Sun C."/>
        </authorList>
    </citation>
    <scope>NUCLEOTIDE SEQUENCE [LARGE SCALE GENOMIC DNA]</scope>
    <source>
        <strain evidence="14 15">SY3-13</strain>
    </source>
</reference>
<keyword evidence="3" id="KW-0171">Cobalt transport</keyword>
<evidence type="ECO:0000256" key="9">
    <source>
        <dbReference type="ARBA" id="ARBA00023065"/>
    </source>
</evidence>
<comment type="function">
    <text evidence="1">Efflux system for nickel and cobalt.</text>
</comment>